<evidence type="ECO:0000313" key="5">
    <source>
        <dbReference type="Proteomes" id="UP001629113"/>
    </source>
</evidence>
<dbReference type="InterPro" id="IPR016163">
    <property type="entry name" value="Ald_DH_C"/>
</dbReference>
<dbReference type="Gene3D" id="3.40.309.10">
    <property type="entry name" value="Aldehyde Dehydrogenase, Chain A, domain 2"/>
    <property type="match status" value="1"/>
</dbReference>
<gene>
    <name evidence="4" type="ORF">PVAG01_03382</name>
</gene>
<evidence type="ECO:0000313" key="4">
    <source>
        <dbReference type="EMBL" id="KAL3424101.1"/>
    </source>
</evidence>
<feature type="domain" description="Aldehyde dehydrogenase" evidence="3">
    <location>
        <begin position="28"/>
        <end position="493"/>
    </location>
</feature>
<dbReference type="InterPro" id="IPR016161">
    <property type="entry name" value="Ald_DH/histidinol_DH"/>
</dbReference>
<reference evidence="4 5" key="1">
    <citation type="submission" date="2024-06" db="EMBL/GenBank/DDBJ databases">
        <title>Complete genome of Phlyctema vagabunda strain 19-DSS-EL-015.</title>
        <authorList>
            <person name="Fiorenzani C."/>
        </authorList>
    </citation>
    <scope>NUCLEOTIDE SEQUENCE [LARGE SCALE GENOMIC DNA]</scope>
    <source>
        <strain evidence="4 5">19-DSS-EL-015</strain>
    </source>
</reference>
<proteinExistence type="inferred from homology"/>
<accession>A0ABR4PME4</accession>
<dbReference type="EMBL" id="JBFCZG010000003">
    <property type="protein sequence ID" value="KAL3424101.1"/>
    <property type="molecule type" value="Genomic_DNA"/>
</dbReference>
<keyword evidence="2" id="KW-0520">NAD</keyword>
<dbReference type="SUPFAM" id="SSF53720">
    <property type="entry name" value="ALDH-like"/>
    <property type="match status" value="1"/>
</dbReference>
<name>A0ABR4PME4_9HELO</name>
<comment type="caution">
    <text evidence="4">The sequence shown here is derived from an EMBL/GenBank/DDBJ whole genome shotgun (WGS) entry which is preliminary data.</text>
</comment>
<dbReference type="InterPro" id="IPR016162">
    <property type="entry name" value="Ald_DH_N"/>
</dbReference>
<evidence type="ECO:0000259" key="3">
    <source>
        <dbReference type="Pfam" id="PF00171"/>
    </source>
</evidence>
<comment type="similarity">
    <text evidence="1">Belongs to the aldehyde dehydrogenase family.</text>
</comment>
<dbReference type="Proteomes" id="UP001629113">
    <property type="component" value="Unassembled WGS sequence"/>
</dbReference>
<dbReference type="PANTHER" id="PTHR43720:SF2">
    <property type="entry name" value="2-AMINOMUCONIC SEMIALDEHYDE DEHYDROGENASE"/>
    <property type="match status" value="1"/>
</dbReference>
<dbReference type="PANTHER" id="PTHR43720">
    <property type="entry name" value="2-AMINOMUCONIC SEMIALDEHYDE DEHYDROGENASE"/>
    <property type="match status" value="1"/>
</dbReference>
<dbReference type="Pfam" id="PF00171">
    <property type="entry name" value="Aldedh"/>
    <property type="match status" value="1"/>
</dbReference>
<evidence type="ECO:0000256" key="2">
    <source>
        <dbReference type="ARBA" id="ARBA00023027"/>
    </source>
</evidence>
<sequence length="498" mass="53518">MSDVTVELTAPNGTKYTQPVGLFINNEFVKSSSGETFATVNPATETDITRVFAASADDVDTAVRAARKALKDPSWRKLSDSARGNLLLKLADLVEQNAHVLATIETWDNGKPYQHALHGDLVMTVNTLRYYAGWADKLHGDTVESSAEKLVYTVREPVGVCGQIIAWNFPLCMAAAKLGPALACGNTVVLKPAEQTPLSALYLATLVQQAGFPPGVVNILNGVGRVTGAAIAGHLDIDKVAFTGSTATAREIMKLAAVNLKNITLETGGKGPLLVFEDANLAEAVRWSHQGIMFNAGQVCIANSRILVQEALYDGFVAAFKAQVERVSTVGDPFHDATFQGPQVTKAQFDRVLAYIETGKAEGATLAMGGVAHKDVHGRGFYIAPTVFTNVKDHHTIYREEVFGPFCVISSFKTEEEAIARANDTVYGLGSSVFTEDMRRAHRVAREIEAGMVWINSSNNSDYRAPFGGVKQSGIGREMGEAGLAAYTNIKAVHVNLQ</sequence>
<organism evidence="4 5">
    <name type="scientific">Phlyctema vagabunda</name>
    <dbReference type="NCBI Taxonomy" id="108571"/>
    <lineage>
        <taxon>Eukaryota</taxon>
        <taxon>Fungi</taxon>
        <taxon>Dikarya</taxon>
        <taxon>Ascomycota</taxon>
        <taxon>Pezizomycotina</taxon>
        <taxon>Leotiomycetes</taxon>
        <taxon>Helotiales</taxon>
        <taxon>Dermateaceae</taxon>
        <taxon>Phlyctema</taxon>
    </lineage>
</organism>
<protein>
    <submittedName>
        <fullName evidence="4">Aldehyde dehydrogenase</fullName>
    </submittedName>
</protein>
<dbReference type="InterPro" id="IPR015590">
    <property type="entry name" value="Aldehyde_DH_dom"/>
</dbReference>
<keyword evidence="5" id="KW-1185">Reference proteome</keyword>
<evidence type="ECO:0000256" key="1">
    <source>
        <dbReference type="ARBA" id="ARBA00009986"/>
    </source>
</evidence>
<dbReference type="Gene3D" id="3.40.605.10">
    <property type="entry name" value="Aldehyde Dehydrogenase, Chain A, domain 1"/>
    <property type="match status" value="1"/>
</dbReference>